<dbReference type="Proteomes" id="UP000053144">
    <property type="component" value="Chromosome 4"/>
</dbReference>
<evidence type="ECO:0000313" key="1">
    <source>
        <dbReference type="EMBL" id="KOM40372.1"/>
    </source>
</evidence>
<reference evidence="2" key="1">
    <citation type="journal article" date="2015" name="Proc. Natl. Acad. Sci. U.S.A.">
        <title>Genome sequencing of adzuki bean (Vigna angularis) provides insight into high starch and low fat accumulation and domestication.</title>
        <authorList>
            <person name="Yang K."/>
            <person name="Tian Z."/>
            <person name="Chen C."/>
            <person name="Luo L."/>
            <person name="Zhao B."/>
            <person name="Wang Z."/>
            <person name="Yu L."/>
            <person name="Li Y."/>
            <person name="Sun Y."/>
            <person name="Li W."/>
            <person name="Chen Y."/>
            <person name="Li Y."/>
            <person name="Zhang Y."/>
            <person name="Ai D."/>
            <person name="Zhao J."/>
            <person name="Shang C."/>
            <person name="Ma Y."/>
            <person name="Wu B."/>
            <person name="Wang M."/>
            <person name="Gao L."/>
            <person name="Sun D."/>
            <person name="Zhang P."/>
            <person name="Guo F."/>
            <person name="Wang W."/>
            <person name="Li Y."/>
            <person name="Wang J."/>
            <person name="Varshney R.K."/>
            <person name="Wang J."/>
            <person name="Ling H.Q."/>
            <person name="Wan P."/>
        </authorList>
    </citation>
    <scope>NUCLEOTIDE SEQUENCE</scope>
    <source>
        <strain evidence="2">cv. Jingnong 6</strain>
    </source>
</reference>
<evidence type="ECO:0000313" key="2">
    <source>
        <dbReference type="Proteomes" id="UP000053144"/>
    </source>
</evidence>
<name>A0A0L9UCT6_PHAAN</name>
<proteinExistence type="predicted"/>
<accession>A0A0L9UCT6</accession>
<sequence>MKKKVVDEVKDCLKLEKIKQSQAYSVPRGPLFGSSAMKKNNAKLYSVPFEEYPIPHIFTNPSVRCHDVAQNRVSADDKLADDRPLVLQLHYLYRFAALKKRTFH</sequence>
<protein>
    <submittedName>
        <fullName evidence="1">Uncharacterized protein</fullName>
    </submittedName>
</protein>
<dbReference type="Gramene" id="KOM40372">
    <property type="protein sequence ID" value="KOM40372"/>
    <property type="gene ID" value="LR48_Vigan04g057000"/>
</dbReference>
<organism evidence="1 2">
    <name type="scientific">Phaseolus angularis</name>
    <name type="common">Azuki bean</name>
    <name type="synonym">Vigna angularis</name>
    <dbReference type="NCBI Taxonomy" id="3914"/>
    <lineage>
        <taxon>Eukaryota</taxon>
        <taxon>Viridiplantae</taxon>
        <taxon>Streptophyta</taxon>
        <taxon>Embryophyta</taxon>
        <taxon>Tracheophyta</taxon>
        <taxon>Spermatophyta</taxon>
        <taxon>Magnoliopsida</taxon>
        <taxon>eudicotyledons</taxon>
        <taxon>Gunneridae</taxon>
        <taxon>Pentapetalae</taxon>
        <taxon>rosids</taxon>
        <taxon>fabids</taxon>
        <taxon>Fabales</taxon>
        <taxon>Fabaceae</taxon>
        <taxon>Papilionoideae</taxon>
        <taxon>50 kb inversion clade</taxon>
        <taxon>NPAAA clade</taxon>
        <taxon>indigoferoid/millettioid clade</taxon>
        <taxon>Phaseoleae</taxon>
        <taxon>Vigna</taxon>
    </lineage>
</organism>
<dbReference type="AlphaFoldDB" id="A0A0L9UCT6"/>
<dbReference type="EMBL" id="CM003374">
    <property type="protein sequence ID" value="KOM40372.1"/>
    <property type="molecule type" value="Genomic_DNA"/>
</dbReference>
<gene>
    <name evidence="1" type="ORF">LR48_Vigan04g057000</name>
</gene>